<proteinExistence type="predicted"/>
<accession>X1AAB7</accession>
<dbReference type="AlphaFoldDB" id="X1AAB7"/>
<protein>
    <submittedName>
        <fullName evidence="1">Uncharacterized protein</fullName>
    </submittedName>
</protein>
<gene>
    <name evidence="1" type="ORF">S01H4_05186</name>
</gene>
<sequence length="50" mass="5711">MSKEEIMEANLWESMRINHLDRNDAVNATARALTENGLTFLAAKNLHQLK</sequence>
<comment type="caution">
    <text evidence="1">The sequence shown here is derived from an EMBL/GenBank/DDBJ whole genome shotgun (WGS) entry which is preliminary data.</text>
</comment>
<name>X1AAB7_9ZZZZ</name>
<evidence type="ECO:0000313" key="1">
    <source>
        <dbReference type="EMBL" id="GAG69628.1"/>
    </source>
</evidence>
<reference evidence="1" key="1">
    <citation type="journal article" date="2014" name="Front. Microbiol.">
        <title>High frequency of phylogenetically diverse reductive dehalogenase-homologous genes in deep subseafloor sedimentary metagenomes.</title>
        <authorList>
            <person name="Kawai M."/>
            <person name="Futagami T."/>
            <person name="Toyoda A."/>
            <person name="Takaki Y."/>
            <person name="Nishi S."/>
            <person name="Hori S."/>
            <person name="Arai W."/>
            <person name="Tsubouchi T."/>
            <person name="Morono Y."/>
            <person name="Uchiyama I."/>
            <person name="Ito T."/>
            <person name="Fujiyama A."/>
            <person name="Inagaki F."/>
            <person name="Takami H."/>
        </authorList>
    </citation>
    <scope>NUCLEOTIDE SEQUENCE</scope>
    <source>
        <strain evidence="1">Expedition CK06-06</strain>
    </source>
</reference>
<organism evidence="1">
    <name type="scientific">marine sediment metagenome</name>
    <dbReference type="NCBI Taxonomy" id="412755"/>
    <lineage>
        <taxon>unclassified sequences</taxon>
        <taxon>metagenomes</taxon>
        <taxon>ecological metagenomes</taxon>
    </lineage>
</organism>
<dbReference type="EMBL" id="BART01001477">
    <property type="protein sequence ID" value="GAG69628.1"/>
    <property type="molecule type" value="Genomic_DNA"/>
</dbReference>